<dbReference type="InterPro" id="IPR001584">
    <property type="entry name" value="Integrase_cat-core"/>
</dbReference>
<dbReference type="InterPro" id="IPR041588">
    <property type="entry name" value="Integrase_H2C2"/>
</dbReference>
<dbReference type="Pfam" id="PF00665">
    <property type="entry name" value="rve"/>
    <property type="match status" value="1"/>
</dbReference>
<dbReference type="InterPro" id="IPR043128">
    <property type="entry name" value="Rev_trsase/Diguanyl_cyclase"/>
</dbReference>
<accession>A0A9J7YTP0</accession>
<dbReference type="PROSITE" id="PS50878">
    <property type="entry name" value="RT_POL"/>
    <property type="match status" value="1"/>
</dbReference>
<evidence type="ECO:0000256" key="1">
    <source>
        <dbReference type="ARBA" id="ARBA00010879"/>
    </source>
</evidence>
<reference evidence="7" key="1">
    <citation type="submission" date="2025-08" db="UniProtKB">
        <authorList>
            <consortium name="Ensembl"/>
        </authorList>
    </citation>
    <scope>IDENTIFICATION</scope>
</reference>
<feature type="domain" description="Reverse transcriptase" evidence="5">
    <location>
        <begin position="590"/>
        <end position="769"/>
    </location>
</feature>
<feature type="region of interest" description="Disordered" evidence="4">
    <location>
        <begin position="476"/>
        <end position="506"/>
    </location>
</feature>
<dbReference type="FunFam" id="3.30.70.270:FF:000020">
    <property type="entry name" value="Transposon Tf2-6 polyprotein-like Protein"/>
    <property type="match status" value="1"/>
</dbReference>
<evidence type="ECO:0000313" key="8">
    <source>
        <dbReference type="Proteomes" id="UP001108240"/>
    </source>
</evidence>
<dbReference type="CDD" id="cd01647">
    <property type="entry name" value="RT_LTR"/>
    <property type="match status" value="1"/>
</dbReference>
<evidence type="ECO:0000256" key="2">
    <source>
        <dbReference type="ARBA" id="ARBA00012180"/>
    </source>
</evidence>
<dbReference type="GO" id="GO:0003676">
    <property type="term" value="F:nucleic acid binding"/>
    <property type="evidence" value="ECO:0007669"/>
    <property type="project" value="InterPro"/>
</dbReference>
<dbReference type="CDD" id="cd09274">
    <property type="entry name" value="RNase_HI_RT_Ty3"/>
    <property type="match status" value="1"/>
</dbReference>
<evidence type="ECO:0000256" key="3">
    <source>
        <dbReference type="ARBA" id="ARBA00039658"/>
    </source>
</evidence>
<dbReference type="GO" id="GO:0004523">
    <property type="term" value="F:RNA-DNA hybrid ribonuclease activity"/>
    <property type="evidence" value="ECO:0007669"/>
    <property type="project" value="UniProtKB-EC"/>
</dbReference>
<dbReference type="InterPro" id="IPR036397">
    <property type="entry name" value="RNaseH_sf"/>
</dbReference>
<dbReference type="Pfam" id="PF14893">
    <property type="entry name" value="PNMA"/>
    <property type="match status" value="1"/>
</dbReference>
<dbReference type="FunFam" id="3.10.20.370:FF:000001">
    <property type="entry name" value="Retrovirus-related Pol polyprotein from transposon 17.6-like protein"/>
    <property type="match status" value="1"/>
</dbReference>
<protein>
    <recommendedName>
        <fullName evidence="3">Gypsy retrotransposon integrase-like protein 1</fullName>
        <ecNumber evidence="2">3.1.26.4</ecNumber>
    </recommendedName>
</protein>
<name>A0A9J7YTP0_CYPCA</name>
<dbReference type="Proteomes" id="UP001108240">
    <property type="component" value="Unplaced"/>
</dbReference>
<dbReference type="Ensembl" id="ENSCCRT00000127760.1">
    <property type="protein sequence ID" value="ENSCCRP00000123347.1"/>
    <property type="gene ID" value="ENSCCRG00000077133.1"/>
</dbReference>
<dbReference type="InterPro" id="IPR043502">
    <property type="entry name" value="DNA/RNA_pol_sf"/>
</dbReference>
<sequence>MEVVVTEGIKVPNAVIVSEVTGTEDDEKLLEVLQKYGSIAKVIKVEDPESEFHQNLIVEFSSGNAMQTLEPVLPYTHKLIDNPEISYVVRSLSSVYTKQLGGDATRSYLKGLREIAMLSGVNFETMLSEMLTEMSSEVFPLCAEAGTADKHSETNVDQDQLEKTTSAMGEPLSAGGQQVTSGATCVSNSILTSPTVLNPPDVQRLVVEHVVRTEEVNSQALTTTRLRAFSGRIPRPVNEVEYDTWRTSVDFILRDPAISKFHGSRKILDSLLPPAADIVKHLGPEASPSDYLQLLDSAFGTVEDGDELLAKFMNTLQNAGEKPSAYLSRLQAALSIAVKRGGVLSPEADRHLLKQFCRGCWDNNLIADLGLEQKRENPPSFAQLLLMLRVEEDKYATKAKRMRQHLAGVKQRVQVHTQRTWLVDETDQPGSPDVLSVASETKELRRQIASLQSQLARLTTNAGAVKKTTLPVKARKTPVVEKKPQKTNSEATANEMRNQDSQSIEPEMSKESKVTLNFGNSPLSQEWKDRITSQLNEMPEVFAHHELDFGWTQKVKHRIKLNNETPFKQKARPIHPQDFEAVRKHLQELLSSGIIRESESPFSSPIVVVRKKNGDVRLCIDYRKLNLQTIKDAYALPNLEETFAALNGSKWFTVLDLKSGYYQIEVEEADKPKTAFVCPLGFWEFNRMPQGVTNAPSTFQRLMEKCMGDINLKEVLVFLDDLIVFSKTLEEHERRLLQVLTRLREYGLKLSPEKCRFFQTSVKYLGHIVSERGVETDPEKIEAIKTWPRPKTLKELRSFLGFSGYYRRFIKDYSQIVKPLNELTSGYPPLRKGVKKFGKEDQYRNPKEPFGGRWTPSCQTAFETLIIKLSTAPVLGFANPKLPYILHTDASTSGLGAALYQEQDGQQRVIAFASRGLSRSESRYPAHKLEFLALKWAVTEKFHDYLYGSSFTVVTDSNPLTYLLTTAKLDAVSYRWLAALSTFSFTLQYRAGKQNVDADSLSRRPHGELSDDRLSTKEIERIEKFVQYHTADANASCITDSVVVKAICEKHLVQQNNDPAYSLVMSLAIHPDAVPDCYVQEDVLNGSSAIPHLTKEELAEKQRSDPVIREVLMYLESNEKPPPIVRKEIPDFSFYLREWDRLEMKEGVLHRRRQDGDSITYQLVLPEELRSYAVNQLHDQMGHMGIERTLDLVRARFYWPRMGSEVEHRIKTCNRCVRRKALPQRAAPLVNIQASRPLELVCMDFLSLEPDKSNTRDILVITDFFTKYAVAIPTPNQKARTVAKSLWEQFIVHYGFPERLHSDQGPDFESHTIKELCAIAGIQKIRTTPYHPRGNPVERFNRTLLGMLGTLEEKDKSRWKEFVKPLVHAYNCTKHESTGFSPYELMFGRQPRLPLDLAFGLPREGILQTSHSQYVQHLKSHLKESYEIATRNALKLAERNKVRFDKRVIESTLEVGDRVLVRNVRIRGKHKLADKWESEVYVVMKRADNLPVYTIRPETKDGPVRTLHRDLLLPCGFLPVPEIVDPVVPKPRIRSSLGLQEQEELTVNSEMDDEISDSAFRNYPVEETKFITYHDFPRQGDVLPVVTPGSSLPVGNTEEIQSPEMVEDHSPVKVSAENSPDVAASVESSHTLEAENVNGDNIGGESGEDNSPLNVGNTVVETECRRSTREKTKPRILTYPSLGNPLIQVAQSLFQGLNTAFVTALSGIANPSESIAISQTQIV</sequence>
<dbReference type="SUPFAM" id="SSF56672">
    <property type="entry name" value="DNA/RNA polymerases"/>
    <property type="match status" value="1"/>
</dbReference>
<dbReference type="EC" id="3.1.26.4" evidence="2"/>
<dbReference type="FunFam" id="1.10.340.70:FF:000001">
    <property type="entry name" value="Retrovirus-related Pol polyprotein from transposon gypsy-like Protein"/>
    <property type="match status" value="1"/>
</dbReference>
<dbReference type="InterPro" id="IPR012337">
    <property type="entry name" value="RNaseH-like_sf"/>
</dbReference>
<dbReference type="Pfam" id="PF17919">
    <property type="entry name" value="RT_RNaseH_2"/>
    <property type="match status" value="1"/>
</dbReference>
<feature type="compositionally biased region" description="Polar residues" evidence="4">
    <location>
        <begin position="486"/>
        <end position="504"/>
    </location>
</feature>
<dbReference type="InterPro" id="IPR000477">
    <property type="entry name" value="RT_dom"/>
</dbReference>
<dbReference type="SUPFAM" id="SSF53098">
    <property type="entry name" value="Ribonuclease H-like"/>
    <property type="match status" value="1"/>
</dbReference>
<dbReference type="Gene3D" id="3.10.20.370">
    <property type="match status" value="1"/>
</dbReference>
<keyword evidence="8" id="KW-1185">Reference proteome</keyword>
<dbReference type="GO" id="GO:0015074">
    <property type="term" value="P:DNA integration"/>
    <property type="evidence" value="ECO:0007669"/>
    <property type="project" value="InterPro"/>
</dbReference>
<evidence type="ECO:0000259" key="5">
    <source>
        <dbReference type="PROSITE" id="PS50878"/>
    </source>
</evidence>
<dbReference type="GeneTree" id="ENSGT01100000263500"/>
<dbReference type="PROSITE" id="PS50994">
    <property type="entry name" value="INTEGRASE"/>
    <property type="match status" value="1"/>
</dbReference>
<dbReference type="Pfam" id="PF17921">
    <property type="entry name" value="Integrase_H2C2"/>
    <property type="match status" value="1"/>
</dbReference>
<dbReference type="Gene3D" id="3.30.420.10">
    <property type="entry name" value="Ribonuclease H-like superfamily/Ribonuclease H"/>
    <property type="match status" value="1"/>
</dbReference>
<dbReference type="InterPro" id="IPR041577">
    <property type="entry name" value="RT_RNaseH_2"/>
</dbReference>
<dbReference type="InterPro" id="IPR050951">
    <property type="entry name" value="Retrovirus_Pol_polyprotein"/>
</dbReference>
<dbReference type="FunFam" id="3.10.10.10:FF:000004">
    <property type="entry name" value="Uncharacterized protein"/>
    <property type="match status" value="1"/>
</dbReference>
<dbReference type="InterPro" id="IPR048270">
    <property type="entry name" value="PNMA_C"/>
</dbReference>
<dbReference type="Gene3D" id="3.10.10.10">
    <property type="entry name" value="HIV Type 1 Reverse Transcriptase, subunit A, domain 1"/>
    <property type="match status" value="1"/>
</dbReference>
<dbReference type="Gene3D" id="1.10.340.70">
    <property type="match status" value="1"/>
</dbReference>
<organism evidence="7 8">
    <name type="scientific">Cyprinus carpio carpio</name>
    <dbReference type="NCBI Taxonomy" id="630221"/>
    <lineage>
        <taxon>Eukaryota</taxon>
        <taxon>Metazoa</taxon>
        <taxon>Chordata</taxon>
        <taxon>Craniata</taxon>
        <taxon>Vertebrata</taxon>
        <taxon>Euteleostomi</taxon>
        <taxon>Actinopterygii</taxon>
        <taxon>Neopterygii</taxon>
        <taxon>Teleostei</taxon>
        <taxon>Ostariophysi</taxon>
        <taxon>Cypriniformes</taxon>
        <taxon>Cyprinidae</taxon>
        <taxon>Cyprininae</taxon>
        <taxon>Cyprinus</taxon>
    </lineage>
</organism>
<dbReference type="PANTHER" id="PTHR37984">
    <property type="entry name" value="PROTEIN CBG26694"/>
    <property type="match status" value="1"/>
</dbReference>
<feature type="domain" description="Integrase catalytic" evidence="6">
    <location>
        <begin position="1233"/>
        <end position="1390"/>
    </location>
</feature>
<dbReference type="PANTHER" id="PTHR37984:SF15">
    <property type="entry name" value="INTEGRASE CATALYTIC DOMAIN-CONTAINING PROTEIN"/>
    <property type="match status" value="1"/>
</dbReference>
<evidence type="ECO:0000256" key="4">
    <source>
        <dbReference type="SAM" id="MobiDB-lite"/>
    </source>
</evidence>
<feature type="region of interest" description="Disordered" evidence="4">
    <location>
        <begin position="1628"/>
        <end position="1655"/>
    </location>
</feature>
<proteinExistence type="inferred from homology"/>
<comment type="similarity">
    <text evidence="1">Belongs to the beta type-B retroviral polymerase family. HERV class-II K(HML-2) pol subfamily.</text>
</comment>
<evidence type="ECO:0000313" key="7">
    <source>
        <dbReference type="Ensembl" id="ENSCCRP00000123347.1"/>
    </source>
</evidence>
<evidence type="ECO:0000259" key="6">
    <source>
        <dbReference type="PROSITE" id="PS50994"/>
    </source>
</evidence>
<dbReference type="Gene3D" id="3.30.70.270">
    <property type="match status" value="2"/>
</dbReference>
<reference evidence="7" key="2">
    <citation type="submission" date="2025-09" db="UniProtKB">
        <authorList>
            <consortium name="Ensembl"/>
        </authorList>
    </citation>
    <scope>IDENTIFICATION</scope>
</reference>
<dbReference type="FunFam" id="3.30.420.10:FF:000269">
    <property type="entry name" value="Uncharacterized protein"/>
    <property type="match status" value="1"/>
</dbReference>
<dbReference type="Pfam" id="PF00078">
    <property type="entry name" value="RVT_1"/>
    <property type="match status" value="1"/>
</dbReference>